<proteinExistence type="predicted"/>
<accession>A0A7Y4GSG8</accession>
<gene>
    <name evidence="1" type="ORF">HCN58_15825</name>
</gene>
<sequence length="211" mass="24238">MGLFDIEVADADRGWKNIKAAESAAEAWMKAELQKLWTYHEPAADEAFRNEFARQPDTRFWEMYLGTHLVRLRRKLMPRKDIAQCKDGDKGPDFGIRKSNRVIWIEAISPSKGDKKNPDKVPESLPAGTSERILRAAPRRQVELRITSALYTKAVKFRRYREEGIIGEKDSCIVAISGVSSPFWQVTWACRTPFRRSIHLAMSNSRSTARR</sequence>
<protein>
    <submittedName>
        <fullName evidence="1">Uncharacterized protein</fullName>
    </submittedName>
</protein>
<dbReference type="AlphaFoldDB" id="A0A7Y4GSG8"/>
<name>A0A7Y4GSG8_9BRAD</name>
<dbReference type="Proteomes" id="UP000544122">
    <property type="component" value="Unassembled WGS sequence"/>
</dbReference>
<keyword evidence="2" id="KW-1185">Reference proteome</keyword>
<evidence type="ECO:0000313" key="2">
    <source>
        <dbReference type="Proteomes" id="UP000544122"/>
    </source>
</evidence>
<comment type="caution">
    <text evidence="1">The sequence shown here is derived from an EMBL/GenBank/DDBJ whole genome shotgun (WGS) entry which is preliminary data.</text>
</comment>
<evidence type="ECO:0000313" key="1">
    <source>
        <dbReference type="EMBL" id="NOJ41051.1"/>
    </source>
</evidence>
<dbReference type="RefSeq" id="WP_171580261.1">
    <property type="nucleotide sequence ID" value="NZ_JAAVLX010000004.1"/>
</dbReference>
<dbReference type="EMBL" id="JAAVLX010000004">
    <property type="protein sequence ID" value="NOJ41051.1"/>
    <property type="molecule type" value="Genomic_DNA"/>
</dbReference>
<organism evidence="1 2">
    <name type="scientific">Bradyrhizobium australiense</name>
    <dbReference type="NCBI Taxonomy" id="2721161"/>
    <lineage>
        <taxon>Bacteria</taxon>
        <taxon>Pseudomonadati</taxon>
        <taxon>Pseudomonadota</taxon>
        <taxon>Alphaproteobacteria</taxon>
        <taxon>Hyphomicrobiales</taxon>
        <taxon>Nitrobacteraceae</taxon>
        <taxon>Bradyrhizobium</taxon>
    </lineage>
</organism>
<reference evidence="1 2" key="1">
    <citation type="submission" date="2020-03" db="EMBL/GenBank/DDBJ databases">
        <title>Bradyrhizobium diversity isolated from nodules of Indigofera sp.</title>
        <authorList>
            <person name="Klepa M."/>
            <person name="Helene L."/>
            <person name="Hungria M."/>
        </authorList>
    </citation>
    <scope>NUCLEOTIDE SEQUENCE [LARGE SCALE GENOMIC DNA]</scope>
    <source>
        <strain evidence="1 2">WSM 1791</strain>
    </source>
</reference>